<keyword evidence="1" id="KW-1133">Transmembrane helix</keyword>
<dbReference type="Proteomes" id="UP001652625">
    <property type="component" value="Chromosome 06"/>
</dbReference>
<evidence type="ECO:0000313" key="2">
    <source>
        <dbReference type="Proteomes" id="UP001652625"/>
    </source>
</evidence>
<name>A0ABM4C2L1_HYDVU</name>
<dbReference type="GeneID" id="136081749"/>
<sequence>MILMLRSNYILAIAVIFLFYEVQMQLETAVFLNAKRSRWIIQQFPCFDDKWKASITVNNVLFELKGIHDVLLVVLEIKNHKIIVNNYTISLSNSENTIKKINLTSYVPNNLQISKGSVLIFNAIDSEIFNCWIKKSRIIKNFRTVIRCVDPCAFESEPSFPFTLVNLSFTNYTIKFKGLQARSDMAFKTKNFALIGGLLTIAASLMLTIVVFCYKKKIIKVFFSKKAKSISDKITFKNLLTQQNVNESVNLAPTSNCSNTVEATSQYADIELQKHYVSIKKEDKKNTFYEEIQFCNVYDYASTEKDEKDVTNIYYLAT</sequence>
<keyword evidence="1" id="KW-0472">Membrane</keyword>
<organism evidence="2 3">
    <name type="scientific">Hydra vulgaris</name>
    <name type="common">Hydra</name>
    <name type="synonym">Hydra attenuata</name>
    <dbReference type="NCBI Taxonomy" id="6087"/>
    <lineage>
        <taxon>Eukaryota</taxon>
        <taxon>Metazoa</taxon>
        <taxon>Cnidaria</taxon>
        <taxon>Hydrozoa</taxon>
        <taxon>Hydroidolina</taxon>
        <taxon>Anthoathecata</taxon>
        <taxon>Aplanulata</taxon>
        <taxon>Hydridae</taxon>
        <taxon>Hydra</taxon>
    </lineage>
</organism>
<keyword evidence="1" id="KW-0812">Transmembrane</keyword>
<feature type="transmembrane region" description="Helical" evidence="1">
    <location>
        <begin position="192"/>
        <end position="214"/>
    </location>
</feature>
<dbReference type="RefSeq" id="XP_065655792.1">
    <property type="nucleotide sequence ID" value="XM_065799720.1"/>
</dbReference>
<evidence type="ECO:0000313" key="3">
    <source>
        <dbReference type="RefSeq" id="XP_065655792.1"/>
    </source>
</evidence>
<reference evidence="3" key="1">
    <citation type="submission" date="2025-08" db="UniProtKB">
        <authorList>
            <consortium name="RefSeq"/>
        </authorList>
    </citation>
    <scope>IDENTIFICATION</scope>
</reference>
<accession>A0ABM4C2L1</accession>
<protein>
    <submittedName>
        <fullName evidence="3">Uncharacterized protein LOC136081749</fullName>
    </submittedName>
</protein>
<proteinExistence type="predicted"/>
<evidence type="ECO:0000256" key="1">
    <source>
        <dbReference type="SAM" id="Phobius"/>
    </source>
</evidence>
<gene>
    <name evidence="3" type="primary">LOC136081749</name>
</gene>
<keyword evidence="2" id="KW-1185">Reference proteome</keyword>